<proteinExistence type="predicted"/>
<dbReference type="SUPFAM" id="SSF52833">
    <property type="entry name" value="Thioredoxin-like"/>
    <property type="match status" value="1"/>
</dbReference>
<dbReference type="PANTHER" id="PTHR13887">
    <property type="entry name" value="GLUTATHIONE S-TRANSFERASE KAPPA"/>
    <property type="match status" value="1"/>
</dbReference>
<accession>A0ABR3Q6J8</accession>
<reference evidence="2 3" key="1">
    <citation type="submission" date="2023-08" db="EMBL/GenBank/DDBJ databases">
        <title>Annotated Genome Sequence of Vanrija albida AlHP1.</title>
        <authorList>
            <person name="Herzog R."/>
        </authorList>
    </citation>
    <scope>NUCLEOTIDE SEQUENCE [LARGE SCALE GENOMIC DNA]</scope>
    <source>
        <strain evidence="2 3">AlHP1</strain>
    </source>
</reference>
<dbReference type="Proteomes" id="UP001565368">
    <property type="component" value="Unassembled WGS sequence"/>
</dbReference>
<dbReference type="InterPro" id="IPR001853">
    <property type="entry name" value="DSBA-like_thioredoxin_dom"/>
</dbReference>
<name>A0ABR3Q6J8_9TREE</name>
<dbReference type="EMBL" id="JBBXJM010000003">
    <property type="protein sequence ID" value="KAL1410270.1"/>
    <property type="molecule type" value="Genomic_DNA"/>
</dbReference>
<evidence type="ECO:0000313" key="2">
    <source>
        <dbReference type="EMBL" id="KAL1410270.1"/>
    </source>
</evidence>
<feature type="domain" description="DSBA-like thioredoxin" evidence="1">
    <location>
        <begin position="10"/>
        <end position="214"/>
    </location>
</feature>
<dbReference type="InterPro" id="IPR036249">
    <property type="entry name" value="Thioredoxin-like_sf"/>
</dbReference>
<dbReference type="Pfam" id="PF01323">
    <property type="entry name" value="DSBA"/>
    <property type="match status" value="1"/>
</dbReference>
<evidence type="ECO:0000313" key="3">
    <source>
        <dbReference type="Proteomes" id="UP001565368"/>
    </source>
</evidence>
<dbReference type="Gene3D" id="3.40.30.10">
    <property type="entry name" value="Glutaredoxin"/>
    <property type="match status" value="1"/>
</dbReference>
<comment type="caution">
    <text evidence="2">The sequence shown here is derived from an EMBL/GenBank/DDBJ whole genome shotgun (WGS) entry which is preliminary data.</text>
</comment>
<sequence length="222" mass="24209">MSAVARTLKVDITSDVLCPFCYLGVKQLQAATKTYNTAHPAAPVALDIKFHAYPLAPDLTDAPVDRATYLANKFGAERVKAMEPFWRERFGPYGIERNPTGKVSSSHLSHRLTSYAGKHAPATQLPLELDLFDMFHQRGVEPSNKAELAKLAAKNGVFGSQAEAEAFLDGEGEDADVRSAYALARRRGIDGVPFFIFNDKFATSGAVGEDEFGEILDTVVKN</sequence>
<protein>
    <recommendedName>
        <fullName evidence="1">DSBA-like thioredoxin domain-containing protein</fullName>
    </recommendedName>
</protein>
<dbReference type="PANTHER" id="PTHR13887:SF41">
    <property type="entry name" value="THIOREDOXIN SUPERFAMILY PROTEIN"/>
    <property type="match status" value="1"/>
</dbReference>
<dbReference type="GeneID" id="95985319"/>
<evidence type="ECO:0000259" key="1">
    <source>
        <dbReference type="Pfam" id="PF01323"/>
    </source>
</evidence>
<dbReference type="RefSeq" id="XP_069210214.1">
    <property type="nucleotide sequence ID" value="XM_069352796.1"/>
</dbReference>
<gene>
    <name evidence="2" type="ORF">Q8F55_004276</name>
</gene>
<dbReference type="CDD" id="cd03024">
    <property type="entry name" value="DsbA_FrnE"/>
    <property type="match status" value="1"/>
</dbReference>
<keyword evidence="3" id="KW-1185">Reference proteome</keyword>
<organism evidence="2 3">
    <name type="scientific">Vanrija albida</name>
    <dbReference type="NCBI Taxonomy" id="181172"/>
    <lineage>
        <taxon>Eukaryota</taxon>
        <taxon>Fungi</taxon>
        <taxon>Dikarya</taxon>
        <taxon>Basidiomycota</taxon>
        <taxon>Agaricomycotina</taxon>
        <taxon>Tremellomycetes</taxon>
        <taxon>Trichosporonales</taxon>
        <taxon>Trichosporonaceae</taxon>
        <taxon>Vanrija</taxon>
    </lineage>
</organism>